<dbReference type="eggNOG" id="ENOG5032SC5">
    <property type="taxonomic scope" value="Bacteria"/>
</dbReference>
<dbReference type="AlphaFoldDB" id="A0A0S2F7W0"/>
<organism evidence="1 2">
    <name type="scientific">Lysobacter antibioticus</name>
    <dbReference type="NCBI Taxonomy" id="84531"/>
    <lineage>
        <taxon>Bacteria</taxon>
        <taxon>Pseudomonadati</taxon>
        <taxon>Pseudomonadota</taxon>
        <taxon>Gammaproteobacteria</taxon>
        <taxon>Lysobacterales</taxon>
        <taxon>Lysobacteraceae</taxon>
        <taxon>Lysobacter</taxon>
    </lineage>
</organism>
<name>A0A0S2F7W0_LYSAN</name>
<dbReference type="PATRIC" id="fig|84531.8.peg.1510"/>
<evidence type="ECO:0000313" key="1">
    <source>
        <dbReference type="EMBL" id="ALN79637.1"/>
    </source>
</evidence>
<protein>
    <submittedName>
        <fullName evidence="1">Uncharacterized protein</fullName>
    </submittedName>
</protein>
<evidence type="ECO:0000313" key="2">
    <source>
        <dbReference type="Proteomes" id="UP000060787"/>
    </source>
</evidence>
<dbReference type="STRING" id="84531.LA76x_1481"/>
<accession>A0A0S2F7W0</accession>
<gene>
    <name evidence="1" type="ORF">LA76x_1481</name>
</gene>
<dbReference type="Proteomes" id="UP000060787">
    <property type="component" value="Chromosome"/>
</dbReference>
<reference evidence="1 2" key="1">
    <citation type="journal article" date="2015" name="BMC Genomics">
        <title>Comparative genomics and metabolic profiling of the genus Lysobacter.</title>
        <authorList>
            <person name="de Bruijn I."/>
            <person name="Cheng X."/>
            <person name="de Jager V."/>
            <person name="Exposito R.G."/>
            <person name="Watrous J."/>
            <person name="Patel N."/>
            <person name="Postma J."/>
            <person name="Dorrestein P.C."/>
            <person name="Kobayashi D."/>
            <person name="Raaijmakers J.M."/>
        </authorList>
    </citation>
    <scope>NUCLEOTIDE SEQUENCE [LARGE SCALE GENOMIC DNA]</scope>
    <source>
        <strain evidence="1 2">76</strain>
    </source>
</reference>
<dbReference type="EMBL" id="CP011129">
    <property type="protein sequence ID" value="ALN79637.1"/>
    <property type="molecule type" value="Genomic_DNA"/>
</dbReference>
<keyword evidence="2" id="KW-1185">Reference proteome</keyword>
<dbReference type="KEGG" id="lab:LA76x_1481"/>
<proteinExistence type="predicted"/>
<dbReference type="RefSeq" id="WP_057917188.1">
    <property type="nucleotide sequence ID" value="NZ_CP011129.1"/>
</dbReference>
<sequence>MSDHNRTPEGHTPDGELPDALRWQLRALRRDAPPTRDLWPGIAARLGEQAPPAAAHTPAVAAETQATAPVTALRPRETTRNRWMAPFALAASVAALAIGIAGQYRAQPETSVPVAAEAKAPASLVQREADGMTRQYQAAIREIAPATEQAKAMQPAFDELDRNAALILDALAHDPDSRLLLEQLRRTYARRLALAQRVVYT</sequence>